<gene>
    <name evidence="1" type="ORF">HBF32_04570</name>
</gene>
<keyword evidence="2" id="KW-1185">Reference proteome</keyword>
<organism evidence="1 2">
    <name type="scientific">Luteibacter yeojuensis</name>
    <dbReference type="NCBI Taxonomy" id="345309"/>
    <lineage>
        <taxon>Bacteria</taxon>
        <taxon>Pseudomonadati</taxon>
        <taxon>Pseudomonadota</taxon>
        <taxon>Gammaproteobacteria</taxon>
        <taxon>Lysobacterales</taxon>
        <taxon>Rhodanobacteraceae</taxon>
        <taxon>Luteibacter</taxon>
    </lineage>
</organism>
<name>A0A7X5QSR5_9GAMM</name>
<accession>A0A7X5QSR5</accession>
<dbReference type="AlphaFoldDB" id="A0A7X5QSR5"/>
<dbReference type="RefSeq" id="WP_166698435.1">
    <property type="nucleotide sequence ID" value="NZ_JAAQTL010000001.1"/>
</dbReference>
<evidence type="ECO:0000313" key="2">
    <source>
        <dbReference type="Proteomes" id="UP000518878"/>
    </source>
</evidence>
<dbReference type="SUPFAM" id="SSF48695">
    <property type="entry name" value="Multiheme cytochromes"/>
    <property type="match status" value="1"/>
</dbReference>
<evidence type="ECO:0000313" key="1">
    <source>
        <dbReference type="EMBL" id="NID14738.1"/>
    </source>
</evidence>
<reference evidence="1 2" key="1">
    <citation type="journal article" date="2006" name="Int. J. Syst. Evol. Microbiol.">
        <title>Dyella yeojuensis sp. nov., isolated from greenhouse soil in Korea.</title>
        <authorList>
            <person name="Kim B.Y."/>
            <person name="Weon H.Y."/>
            <person name="Lee K.H."/>
            <person name="Seok S.J."/>
            <person name="Kwon S.W."/>
            <person name="Go S.J."/>
            <person name="Stackebrandt E."/>
        </authorList>
    </citation>
    <scope>NUCLEOTIDE SEQUENCE [LARGE SCALE GENOMIC DNA]</scope>
    <source>
        <strain evidence="1 2">DSM 17673</strain>
    </source>
</reference>
<dbReference type="Proteomes" id="UP000518878">
    <property type="component" value="Unassembled WGS sequence"/>
</dbReference>
<dbReference type="EMBL" id="JAAQTL010000001">
    <property type="protein sequence ID" value="NID14738.1"/>
    <property type="molecule type" value="Genomic_DNA"/>
</dbReference>
<dbReference type="InterPro" id="IPR036280">
    <property type="entry name" value="Multihaem_cyt_sf"/>
</dbReference>
<dbReference type="PROSITE" id="PS51257">
    <property type="entry name" value="PROKAR_LIPOPROTEIN"/>
    <property type="match status" value="1"/>
</dbReference>
<protein>
    <submittedName>
        <fullName evidence="1">Isoquinoline 1-oxidoreductase subunit</fullName>
    </submittedName>
</protein>
<comment type="caution">
    <text evidence="1">The sequence shown here is derived from an EMBL/GenBank/DDBJ whole genome shotgun (WGS) entry which is preliminary data.</text>
</comment>
<sequence>MKRMRAVTSMLATIILLSGCTQRPDKPADQARVTDPLRTPADFASIADPHARSVALYGEVSRVIESPRCLNCHPDTRRPTQGDDLHAHVPYIQAGIEGHGVDGMTCATCHQAANVATFAEPASIPGNPRWALAPASMAWQGKTRGQICRQIKDPTRNGGHTLAQIQHHMAEDKLVGWAWHPGPGRKPAPGTQAALGALLTAWIDSGAACPEG</sequence>
<proteinExistence type="predicted"/>